<sequence length="57" mass="5984">MKKALGLRSSASPRVSAAPGVAAGRHRPAPPGHRRGAHAGADTRVRAGRRQDPHENE</sequence>
<feature type="compositionally biased region" description="Low complexity" evidence="1">
    <location>
        <begin position="8"/>
        <end position="23"/>
    </location>
</feature>
<feature type="compositionally biased region" description="Basic residues" evidence="1">
    <location>
        <begin position="24"/>
        <end position="37"/>
    </location>
</feature>
<protein>
    <submittedName>
        <fullName evidence="2">Uncharacterized protein</fullName>
    </submittedName>
</protein>
<dbReference type="AlphaFoldDB" id="A0A0A8ZW07"/>
<evidence type="ECO:0000256" key="1">
    <source>
        <dbReference type="SAM" id="MobiDB-lite"/>
    </source>
</evidence>
<dbReference type="EMBL" id="GBRH01254879">
    <property type="protein sequence ID" value="JAD43016.1"/>
    <property type="molecule type" value="Transcribed_RNA"/>
</dbReference>
<reference evidence="2" key="2">
    <citation type="journal article" date="2015" name="Data Brief">
        <title>Shoot transcriptome of the giant reed, Arundo donax.</title>
        <authorList>
            <person name="Barrero R.A."/>
            <person name="Guerrero F.D."/>
            <person name="Moolhuijzen P."/>
            <person name="Goolsby J.A."/>
            <person name="Tidwell J."/>
            <person name="Bellgard S.E."/>
            <person name="Bellgard M.I."/>
        </authorList>
    </citation>
    <scope>NUCLEOTIDE SEQUENCE</scope>
    <source>
        <tissue evidence="2">Shoot tissue taken approximately 20 cm above the soil surface</tissue>
    </source>
</reference>
<reference evidence="2" key="1">
    <citation type="submission" date="2014-09" db="EMBL/GenBank/DDBJ databases">
        <authorList>
            <person name="Magalhaes I.L.F."/>
            <person name="Oliveira U."/>
            <person name="Santos F.R."/>
            <person name="Vidigal T.H.D.A."/>
            <person name="Brescovit A.D."/>
            <person name="Santos A.J."/>
        </authorList>
    </citation>
    <scope>NUCLEOTIDE SEQUENCE</scope>
    <source>
        <tissue evidence="2">Shoot tissue taken approximately 20 cm above the soil surface</tissue>
    </source>
</reference>
<feature type="region of interest" description="Disordered" evidence="1">
    <location>
        <begin position="1"/>
        <end position="57"/>
    </location>
</feature>
<name>A0A0A8ZW07_ARUDO</name>
<feature type="compositionally biased region" description="Basic and acidic residues" evidence="1">
    <location>
        <begin position="41"/>
        <end position="57"/>
    </location>
</feature>
<accession>A0A0A8ZW07</accession>
<evidence type="ECO:0000313" key="2">
    <source>
        <dbReference type="EMBL" id="JAD43016.1"/>
    </source>
</evidence>
<organism evidence="2">
    <name type="scientific">Arundo donax</name>
    <name type="common">Giant reed</name>
    <name type="synonym">Donax arundinaceus</name>
    <dbReference type="NCBI Taxonomy" id="35708"/>
    <lineage>
        <taxon>Eukaryota</taxon>
        <taxon>Viridiplantae</taxon>
        <taxon>Streptophyta</taxon>
        <taxon>Embryophyta</taxon>
        <taxon>Tracheophyta</taxon>
        <taxon>Spermatophyta</taxon>
        <taxon>Magnoliopsida</taxon>
        <taxon>Liliopsida</taxon>
        <taxon>Poales</taxon>
        <taxon>Poaceae</taxon>
        <taxon>PACMAD clade</taxon>
        <taxon>Arundinoideae</taxon>
        <taxon>Arundineae</taxon>
        <taxon>Arundo</taxon>
    </lineage>
</organism>
<proteinExistence type="predicted"/>